<accession>A0A835PIG3</accession>
<keyword evidence="4" id="KW-0961">Cell wall biogenesis/degradation</keyword>
<keyword evidence="4" id="KW-0333">Golgi apparatus</keyword>
<dbReference type="GO" id="GO:0071555">
    <property type="term" value="P:cell wall organization"/>
    <property type="evidence" value="ECO:0007669"/>
    <property type="project" value="UniProtKB-KW"/>
</dbReference>
<name>A0A835PIG3_VANPL</name>
<dbReference type="GO" id="GO:0000139">
    <property type="term" value="C:Golgi membrane"/>
    <property type="evidence" value="ECO:0007669"/>
    <property type="project" value="UniProtKB-SubCell"/>
</dbReference>
<proteinExistence type="inferred from homology"/>
<dbReference type="SUPFAM" id="SSF53448">
    <property type="entry name" value="Nucleotide-diphospho-sugar transferases"/>
    <property type="match status" value="1"/>
</dbReference>
<dbReference type="Pfam" id="PF01501">
    <property type="entry name" value="Glyco_transf_8"/>
    <property type="match status" value="1"/>
</dbReference>
<evidence type="ECO:0000256" key="1">
    <source>
        <dbReference type="ARBA" id="ARBA00004877"/>
    </source>
</evidence>
<sequence length="648" mass="73827">MKSYAAVTSAAKQRRWKCLVVFALLLVFFSMLVPLAFFLGLHDGFFVGYFSDERLPADTFEVYGHAGGLIELNSSKVHLFLERICCICKILEAEQMLRFYTIFDTGVGLIQCHGCEIRWKTAHHISNGCKVNKDFSKYQEIVQNLAGTGDRKSITSEPYVHVEQPNAGPMGVASQSESGAMTPFSKGIQKRSIDSSNMHTTLDKQRRERLGARCYNCPNIFGSNKSCQVEFGSYCLWSTKHKEAMNDATVKKLKDQLFVARAYYPSISKLQGMKNLSREMKQNIQGHERMLSDAISDADLPPFVAKVIQKMEQTIAKAKGCIVECSNVDRKLRQILTLTEDETSFHMKQSAFLYHLGVQTIPKSLHCLSMRLTVEYFMDPPPDMELLHAYKFDNPRFRQYVIFSRNVLAVSVTVNSTVMSSQNFYAMKLWFARNSFKEAVIFVLNLEDLNLCSFNNLSPKQLSASEEFRISVRRSNPTRFLQMKTEYVSSFGHSHFLLPEIFHNLKKVIVLEDDVIIQQDLSYLWDIDLQGKVNGASTLCELPFDQLKTFLGQSMHDSSCLWMSGLNIIDLEKWREHNLTDIYQKLLHKFHNGSESTWRTATLPTSLVTFQGHIFPLDSSLVISGLGHNYGIDQGMIKMLSLCIIMET</sequence>
<reference evidence="6 7" key="1">
    <citation type="journal article" date="2020" name="Nat. Food">
        <title>A phased Vanilla planifolia genome enables genetic improvement of flavour and production.</title>
        <authorList>
            <person name="Hasing T."/>
            <person name="Tang H."/>
            <person name="Brym M."/>
            <person name="Khazi F."/>
            <person name="Huang T."/>
            <person name="Chambers A.H."/>
        </authorList>
    </citation>
    <scope>NUCLEOTIDE SEQUENCE [LARGE SCALE GENOMIC DNA]</scope>
    <source>
        <tissue evidence="6">Leaf</tissue>
    </source>
</reference>
<keyword evidence="3 4" id="KW-0328">Glycosyltransferase</keyword>
<comment type="caution">
    <text evidence="6">The sequence shown here is derived from an EMBL/GenBank/DDBJ whole genome shotgun (WGS) entry which is preliminary data.</text>
</comment>
<dbReference type="EMBL" id="JADCNL010000082">
    <property type="protein sequence ID" value="KAG0450882.1"/>
    <property type="molecule type" value="Genomic_DNA"/>
</dbReference>
<dbReference type="InterPro" id="IPR029044">
    <property type="entry name" value="Nucleotide-diphossugar_trans"/>
</dbReference>
<evidence type="ECO:0000256" key="2">
    <source>
        <dbReference type="ARBA" id="ARBA00006351"/>
    </source>
</evidence>
<protein>
    <recommendedName>
        <fullName evidence="4">Hexosyltransferase</fullName>
        <ecNumber evidence="4">2.4.1.-</ecNumber>
    </recommendedName>
</protein>
<evidence type="ECO:0000313" key="6">
    <source>
        <dbReference type="EMBL" id="KAG0450882.1"/>
    </source>
</evidence>
<dbReference type="Pfam" id="PF25557">
    <property type="entry name" value="GAUT_1"/>
    <property type="match status" value="1"/>
</dbReference>
<dbReference type="Proteomes" id="UP000636800">
    <property type="component" value="Unassembled WGS sequence"/>
</dbReference>
<comment type="subcellular location">
    <subcellularLocation>
        <location evidence="4">Golgi apparatus membrane</location>
        <topology evidence="4">Single-pass type II membrane protein</topology>
    </subcellularLocation>
</comment>
<keyword evidence="7" id="KW-1185">Reference proteome</keyword>
<evidence type="ECO:0000256" key="3">
    <source>
        <dbReference type="ARBA" id="ARBA00022676"/>
    </source>
</evidence>
<keyword evidence="3 4" id="KW-0808">Transferase</keyword>
<dbReference type="GO" id="GO:0045489">
    <property type="term" value="P:pectin biosynthetic process"/>
    <property type="evidence" value="ECO:0007669"/>
    <property type="project" value="UniProtKB-UniPathway"/>
</dbReference>
<dbReference type="InterPro" id="IPR002495">
    <property type="entry name" value="Glyco_trans_8"/>
</dbReference>
<gene>
    <name evidence="6" type="ORF">HPP92_026671</name>
</gene>
<organism evidence="6 7">
    <name type="scientific">Vanilla planifolia</name>
    <name type="common">Vanilla</name>
    <dbReference type="NCBI Taxonomy" id="51239"/>
    <lineage>
        <taxon>Eukaryota</taxon>
        <taxon>Viridiplantae</taxon>
        <taxon>Streptophyta</taxon>
        <taxon>Embryophyta</taxon>
        <taxon>Tracheophyta</taxon>
        <taxon>Spermatophyta</taxon>
        <taxon>Magnoliopsida</taxon>
        <taxon>Liliopsida</taxon>
        <taxon>Asparagales</taxon>
        <taxon>Orchidaceae</taxon>
        <taxon>Vanilloideae</taxon>
        <taxon>Vanilleae</taxon>
        <taxon>Vanilla</taxon>
    </lineage>
</organism>
<comment type="similarity">
    <text evidence="2 4">Belongs to the glycosyltransferase 8 family.</text>
</comment>
<dbReference type="PANTHER" id="PTHR32116">
    <property type="entry name" value="GALACTURONOSYLTRANSFERASE 4-RELATED"/>
    <property type="match status" value="1"/>
</dbReference>
<evidence type="ECO:0000313" key="7">
    <source>
        <dbReference type="Proteomes" id="UP000636800"/>
    </source>
</evidence>
<evidence type="ECO:0000256" key="4">
    <source>
        <dbReference type="RuleBase" id="RU362027"/>
    </source>
</evidence>
<dbReference type="EC" id="2.4.1.-" evidence="4"/>
<feature type="region of interest" description="Disordered" evidence="5">
    <location>
        <begin position="170"/>
        <end position="200"/>
    </location>
</feature>
<dbReference type="UniPathway" id="UPA00845"/>
<dbReference type="Gene3D" id="3.90.550.10">
    <property type="entry name" value="Spore Coat Polysaccharide Biosynthesis Protein SpsA, Chain A"/>
    <property type="match status" value="1"/>
</dbReference>
<dbReference type="AlphaFoldDB" id="A0A835PIG3"/>
<dbReference type="GO" id="GO:0047262">
    <property type="term" value="F:polygalacturonate 4-alpha-galacturonosyltransferase activity"/>
    <property type="evidence" value="ECO:0007669"/>
    <property type="project" value="InterPro"/>
</dbReference>
<dbReference type="InterPro" id="IPR029993">
    <property type="entry name" value="GAUT"/>
</dbReference>
<comment type="pathway">
    <text evidence="1 4">Glycan metabolism; pectin biosynthesis.</text>
</comment>
<dbReference type="OrthoDB" id="422574at2759"/>
<evidence type="ECO:0000256" key="5">
    <source>
        <dbReference type="SAM" id="MobiDB-lite"/>
    </source>
</evidence>
<dbReference type="PANTHER" id="PTHR32116:SF12">
    <property type="entry name" value="GALACTURONOSYLTRANSFERASE 7-RELATED"/>
    <property type="match status" value="1"/>
</dbReference>